<evidence type="ECO:0000256" key="8">
    <source>
        <dbReference type="ARBA" id="ARBA00023237"/>
    </source>
</evidence>
<evidence type="ECO:0000256" key="5">
    <source>
        <dbReference type="ARBA" id="ARBA00022692"/>
    </source>
</evidence>
<evidence type="ECO:0000256" key="10">
    <source>
        <dbReference type="ARBA" id="ARBA00093548"/>
    </source>
</evidence>
<evidence type="ECO:0000256" key="7">
    <source>
        <dbReference type="ARBA" id="ARBA00023136"/>
    </source>
</evidence>
<evidence type="ECO:0000256" key="3">
    <source>
        <dbReference type="ARBA" id="ARBA00015419"/>
    </source>
</evidence>
<comment type="subcellular location">
    <subcellularLocation>
        <location evidence="1">Cell outer membrane</location>
    </subcellularLocation>
</comment>
<comment type="similarity">
    <text evidence="2">Belongs to the TamA family.</text>
</comment>
<comment type="subunit">
    <text evidence="10">Interacts with TamB to form the translocation and assembly module (TAM).</text>
</comment>
<dbReference type="InterPro" id="IPR000184">
    <property type="entry name" value="Bac_surfAg_D15"/>
</dbReference>
<reference evidence="15 16" key="1">
    <citation type="submission" date="2019-02" db="EMBL/GenBank/DDBJ databases">
        <title>Genomic Encyclopedia of Type Strains, Phase IV (KMG-IV): sequencing the most valuable type-strain genomes for metagenomic binning, comparative biology and taxonomic classification.</title>
        <authorList>
            <person name="Goeker M."/>
        </authorList>
    </citation>
    <scope>NUCLEOTIDE SEQUENCE [LARGE SCALE GENOMIC DNA]</scope>
    <source>
        <strain evidence="15 16">DSM 10617</strain>
    </source>
</reference>
<evidence type="ECO:0000256" key="6">
    <source>
        <dbReference type="ARBA" id="ARBA00022729"/>
    </source>
</evidence>
<feature type="domain" description="Bacterial surface antigen (D15)" evidence="12">
    <location>
        <begin position="459"/>
        <end position="677"/>
    </location>
</feature>
<feature type="region of interest" description="Disordered" evidence="11">
    <location>
        <begin position="49"/>
        <end position="72"/>
    </location>
</feature>
<organism evidence="15 16">
    <name type="scientific">Sphaerotilus mobilis</name>
    <dbReference type="NCBI Taxonomy" id="47994"/>
    <lineage>
        <taxon>Bacteria</taxon>
        <taxon>Pseudomonadati</taxon>
        <taxon>Pseudomonadota</taxon>
        <taxon>Betaproteobacteria</taxon>
        <taxon>Burkholderiales</taxon>
        <taxon>Sphaerotilaceae</taxon>
        <taxon>Sphaerotilus</taxon>
    </lineage>
</organism>
<dbReference type="Gene3D" id="3.10.20.310">
    <property type="entry name" value="membrane protein fhac"/>
    <property type="match status" value="1"/>
</dbReference>
<evidence type="ECO:0000313" key="15">
    <source>
        <dbReference type="EMBL" id="RZS52266.1"/>
    </source>
</evidence>
<keyword evidence="8" id="KW-0998">Cell outer membrane</keyword>
<evidence type="ECO:0000259" key="13">
    <source>
        <dbReference type="Pfam" id="PF07244"/>
    </source>
</evidence>
<evidence type="ECO:0000256" key="2">
    <source>
        <dbReference type="ARBA" id="ARBA00010248"/>
    </source>
</evidence>
<comment type="caution">
    <text evidence="15">The sequence shown here is derived from an EMBL/GenBank/DDBJ whole genome shotgun (WGS) entry which is preliminary data.</text>
</comment>
<proteinExistence type="inferred from homology"/>
<protein>
    <recommendedName>
        <fullName evidence="3">Translocation and assembly module subunit TamA</fullName>
    </recommendedName>
    <alternativeName>
        <fullName evidence="9">Autotransporter assembly factor TamA</fullName>
    </alternativeName>
</protein>
<evidence type="ECO:0000256" key="11">
    <source>
        <dbReference type="SAM" id="MobiDB-lite"/>
    </source>
</evidence>
<evidence type="ECO:0000256" key="1">
    <source>
        <dbReference type="ARBA" id="ARBA00004442"/>
    </source>
</evidence>
<keyword evidence="6" id="KW-0732">Signal</keyword>
<feature type="domain" description="TamA POTRA" evidence="14">
    <location>
        <begin position="93"/>
        <end position="172"/>
    </location>
</feature>
<dbReference type="InterPro" id="IPR035243">
    <property type="entry name" value="TamA_POTRA_Dom_1"/>
</dbReference>
<dbReference type="PANTHER" id="PTHR12815:SF47">
    <property type="entry name" value="TRANSLOCATION AND ASSEMBLY MODULE SUBUNIT TAMA"/>
    <property type="match status" value="1"/>
</dbReference>
<dbReference type="AlphaFoldDB" id="A0A4Q7LCZ4"/>
<dbReference type="Gene3D" id="2.40.160.50">
    <property type="entry name" value="membrane protein fhac: a member of the omp85/tpsb transporter family"/>
    <property type="match status" value="1"/>
</dbReference>
<keyword evidence="5" id="KW-0812">Transmembrane</keyword>
<dbReference type="Pfam" id="PF01103">
    <property type="entry name" value="Omp85"/>
    <property type="match status" value="1"/>
</dbReference>
<dbReference type="InterPro" id="IPR039910">
    <property type="entry name" value="D15-like"/>
</dbReference>
<dbReference type="InterPro" id="IPR010827">
    <property type="entry name" value="BamA/TamA_POTRA"/>
</dbReference>
<feature type="compositionally biased region" description="Low complexity" evidence="11">
    <location>
        <begin position="53"/>
        <end position="64"/>
    </location>
</feature>
<dbReference type="Proteomes" id="UP000293433">
    <property type="component" value="Unassembled WGS sequence"/>
</dbReference>
<evidence type="ECO:0000256" key="9">
    <source>
        <dbReference type="ARBA" id="ARBA00033063"/>
    </source>
</evidence>
<evidence type="ECO:0000313" key="16">
    <source>
        <dbReference type="Proteomes" id="UP000293433"/>
    </source>
</evidence>
<evidence type="ECO:0000256" key="4">
    <source>
        <dbReference type="ARBA" id="ARBA00022452"/>
    </source>
</evidence>
<feature type="domain" description="POTRA" evidence="13">
    <location>
        <begin position="288"/>
        <end position="360"/>
    </location>
</feature>
<dbReference type="GO" id="GO:0009279">
    <property type="term" value="C:cell outer membrane"/>
    <property type="evidence" value="ECO:0007669"/>
    <property type="project" value="UniProtKB-SubCell"/>
</dbReference>
<evidence type="ECO:0000259" key="14">
    <source>
        <dbReference type="Pfam" id="PF17243"/>
    </source>
</evidence>
<dbReference type="PANTHER" id="PTHR12815">
    <property type="entry name" value="SORTING AND ASSEMBLY MACHINERY SAMM50 PROTEIN FAMILY MEMBER"/>
    <property type="match status" value="1"/>
</dbReference>
<sequence>MSLPIRRRPSPLSLLLAVLPAALSAALPVGLPLLLPAFLLPAAARAQESAVETDPGPADPADPAQADETDPTVEDTLGAEQRAQEQRYVTWQLDIRGVDAGLRALLRRHLDLARYEELAEAERITRIELTRLMAAAPAQARKLLETEGHFNARISTQVVEPAQPAAAPVNVTAPNQPLALQVVIDIEPGPRTRVGEFRLEVQGPLAVAAEAGDAEARDLVERLRQSWSLPRDGAYTQRAWADAKAGLIATGRTQAYAAIQISGSVAQIDTAGERADLFVVLDSGPRFRFGELRYEGLDHVRPDAVQALVNFEAGEPLKEQTLLDFQDRLVKSGLFDNVSVLYEPDPEQADAMPVTVRVSEQSLQQATFGVGASDLSGPRITLEHLHQRIAGYGWQAKTRLQLGRSAQSLSLDLTSHPQPGPYRNLMGAALTRTDASGLRVTNERLRLGRTQDTERIERLYFVEWQRAMTRDLDSGLMTDDTKAATVNYHWVWRDLDHPILPTRGFSLSAETAAGRSYASTDNSGFFGRLTGRLTGYWPLGASWYGQGRVQLGQVFARDAVAVPFTLLFRAGGDDSVRGYSYQTLGPTDANGSAVGGRVLGAGSIELARPFSASTPAWWGAVFVDAGNAAERWSDFKNAYGAGIGVRWRSPVGPLRIDLAWGDQSQRWRLHFNVGVTF</sequence>
<keyword evidence="4" id="KW-1134">Transmembrane beta strand</keyword>
<gene>
    <name evidence="15" type="ORF">EV685_3458</name>
</gene>
<accession>A0A4Q7LCZ4</accession>
<dbReference type="Pfam" id="PF07244">
    <property type="entry name" value="POTRA"/>
    <property type="match status" value="1"/>
</dbReference>
<evidence type="ECO:0000259" key="12">
    <source>
        <dbReference type="Pfam" id="PF01103"/>
    </source>
</evidence>
<dbReference type="Pfam" id="PF17243">
    <property type="entry name" value="POTRA_TamA_1"/>
    <property type="match status" value="1"/>
</dbReference>
<keyword evidence="7" id="KW-0472">Membrane</keyword>
<keyword evidence="16" id="KW-1185">Reference proteome</keyword>
<name>A0A4Q7LCZ4_9BURK</name>
<dbReference type="EMBL" id="SGWV01000011">
    <property type="protein sequence ID" value="RZS52266.1"/>
    <property type="molecule type" value="Genomic_DNA"/>
</dbReference>